<keyword evidence="4 6" id="KW-1133">Transmembrane helix</keyword>
<dbReference type="EMBL" id="FO082053">
    <property type="protein sequence ID" value="CCE80298.1"/>
    <property type="molecule type" value="Genomic_DNA"/>
</dbReference>
<evidence type="ECO:0000313" key="9">
    <source>
        <dbReference type="Proteomes" id="UP000005222"/>
    </source>
</evidence>
<protein>
    <submittedName>
        <fullName evidence="8">Piso0_003411 protein</fullName>
    </submittedName>
</protein>
<reference evidence="8" key="1">
    <citation type="submission" date="2011-10" db="EMBL/GenBank/DDBJ databases">
        <authorList>
            <person name="Genoscope - CEA"/>
        </authorList>
    </citation>
    <scope>NUCLEOTIDE SEQUENCE</scope>
</reference>
<dbReference type="InParanoid" id="G8YI11"/>
<dbReference type="GO" id="GO:0016020">
    <property type="term" value="C:membrane"/>
    <property type="evidence" value="ECO:0007669"/>
    <property type="project" value="UniProtKB-SubCell"/>
</dbReference>
<proteinExistence type="inferred from homology"/>
<dbReference type="AlphaFoldDB" id="G8YI11"/>
<dbReference type="InterPro" id="IPR007014">
    <property type="entry name" value="FUN14"/>
</dbReference>
<dbReference type="Pfam" id="PF04930">
    <property type="entry name" value="FUN14"/>
    <property type="match status" value="1"/>
</dbReference>
<name>G8YI11_PICSO</name>
<dbReference type="OrthoDB" id="3990500at2759"/>
<evidence type="ECO:0000256" key="5">
    <source>
        <dbReference type="ARBA" id="ARBA00023136"/>
    </source>
</evidence>
<dbReference type="HOGENOM" id="CLU_103433_0_0_1"/>
<sequence>MLNLFCRTLARSGGKNAMAWRSSLPSVRVAARGWQQSRSVARIGLFAGLTGGICVAQHLNSKQIWNDAIVASQRKTGDVLVEEKKITHTKVTLNYQELAAGSVTGLFLGIVAGKLSSAIVFLTLAIYLLTQFLENKGIVTVPWKQMVNVGSERIDIKHLIFYRPSFKVSFVLSFLIAAFNV</sequence>
<keyword evidence="3 6" id="KW-0812">Transmembrane</keyword>
<evidence type="ECO:0000256" key="4">
    <source>
        <dbReference type="ARBA" id="ARBA00022989"/>
    </source>
</evidence>
<dbReference type="STRING" id="559304.G8YI11"/>
<reference evidence="9" key="2">
    <citation type="journal article" date="2012" name="G3 (Bethesda)">
        <title>Pichia sorbitophila, an interspecies yeast hybrid reveals early steps of genome resolution following polyploidization.</title>
        <authorList>
            <person name="Leh Louis V."/>
            <person name="Despons L."/>
            <person name="Friedrich A."/>
            <person name="Martin T."/>
            <person name="Durrens P."/>
            <person name="Casaregola S."/>
            <person name="Neuveglise C."/>
            <person name="Fairhead C."/>
            <person name="Marck C."/>
            <person name="Cruz J.A."/>
            <person name="Straub M.L."/>
            <person name="Kugler V."/>
            <person name="Sacerdot C."/>
            <person name="Uzunov Z."/>
            <person name="Thierry A."/>
            <person name="Weiss S."/>
            <person name="Bleykasten C."/>
            <person name="De Montigny J."/>
            <person name="Jacques N."/>
            <person name="Jung P."/>
            <person name="Lemaire M."/>
            <person name="Mallet S."/>
            <person name="Morel G."/>
            <person name="Richard G.F."/>
            <person name="Sarkar A."/>
            <person name="Savel G."/>
            <person name="Schacherer J."/>
            <person name="Seret M.L."/>
            <person name="Talla E."/>
            <person name="Samson G."/>
            <person name="Jubin C."/>
            <person name="Poulain J."/>
            <person name="Vacherie B."/>
            <person name="Barbe V."/>
            <person name="Pelletier E."/>
            <person name="Sherman D.J."/>
            <person name="Westhof E."/>
            <person name="Weissenbach J."/>
            <person name="Baret P.V."/>
            <person name="Wincker P."/>
            <person name="Gaillardin C."/>
            <person name="Dujon B."/>
            <person name="Souciet J.L."/>
        </authorList>
    </citation>
    <scope>NUCLEOTIDE SEQUENCE [LARGE SCALE GENOMIC DNA]</scope>
    <source>
        <strain evidence="9">ATCC MYA-4447 / BCRC 22081 / CBS 7064 / NBRC 10061 / NRRL Y-12695</strain>
    </source>
</reference>
<dbReference type="FunCoup" id="G8YI11">
    <property type="interactions" value="58"/>
</dbReference>
<evidence type="ECO:0000313" key="8">
    <source>
        <dbReference type="EMBL" id="CCE81063.1"/>
    </source>
</evidence>
<evidence type="ECO:0000256" key="2">
    <source>
        <dbReference type="ARBA" id="ARBA00009160"/>
    </source>
</evidence>
<dbReference type="EMBL" id="FO082052">
    <property type="protein sequence ID" value="CCE81063.1"/>
    <property type="molecule type" value="Genomic_DNA"/>
</dbReference>
<dbReference type="eggNOG" id="ENOG502S4F4">
    <property type="taxonomic scope" value="Eukaryota"/>
</dbReference>
<dbReference type="Proteomes" id="UP000005222">
    <property type="component" value="Chromosome H"/>
</dbReference>
<keyword evidence="5 6" id="KW-0472">Membrane</keyword>
<accession>G8YI11</accession>
<comment type="similarity">
    <text evidence="2">Belongs to the FUN14 family.</text>
</comment>
<dbReference type="Proteomes" id="UP000005222">
    <property type="component" value="Chromosome G"/>
</dbReference>
<organism evidence="8 9">
    <name type="scientific">Pichia sorbitophila (strain ATCC MYA-4447 / BCRC 22081 / CBS 7064 / NBRC 10061 / NRRL Y-12695)</name>
    <name type="common">Hybrid yeast</name>
    <dbReference type="NCBI Taxonomy" id="559304"/>
    <lineage>
        <taxon>Eukaryota</taxon>
        <taxon>Fungi</taxon>
        <taxon>Dikarya</taxon>
        <taxon>Ascomycota</taxon>
        <taxon>Saccharomycotina</taxon>
        <taxon>Pichiomycetes</taxon>
        <taxon>Debaryomycetaceae</taxon>
        <taxon>Millerozyma</taxon>
    </lineage>
</organism>
<feature type="transmembrane region" description="Helical" evidence="6">
    <location>
        <begin position="106"/>
        <end position="129"/>
    </location>
</feature>
<evidence type="ECO:0000313" key="7">
    <source>
        <dbReference type="EMBL" id="CCE80298.1"/>
    </source>
</evidence>
<evidence type="ECO:0000256" key="6">
    <source>
        <dbReference type="SAM" id="Phobius"/>
    </source>
</evidence>
<comment type="subcellular location">
    <subcellularLocation>
        <location evidence="1">Membrane</location>
    </subcellularLocation>
</comment>
<gene>
    <name evidence="8" type="primary">Piso0_003411</name>
    <name evidence="7" type="ORF">GNLVRS01_PISO0G11732g</name>
    <name evidence="8" type="ORF">GNLVRS01_PISO0H11733g</name>
</gene>
<evidence type="ECO:0000256" key="1">
    <source>
        <dbReference type="ARBA" id="ARBA00004370"/>
    </source>
</evidence>
<keyword evidence="9" id="KW-1185">Reference proteome</keyword>
<evidence type="ECO:0000256" key="3">
    <source>
        <dbReference type="ARBA" id="ARBA00022692"/>
    </source>
</evidence>